<keyword evidence="2" id="KW-0677">Repeat</keyword>
<dbReference type="GO" id="GO:0003729">
    <property type="term" value="F:mRNA binding"/>
    <property type="evidence" value="ECO:0007669"/>
    <property type="project" value="InterPro"/>
</dbReference>
<reference evidence="6 7" key="1">
    <citation type="journal article" date="2018" name="Science">
        <title>The opium poppy genome and morphinan production.</title>
        <authorList>
            <person name="Guo L."/>
            <person name="Winzer T."/>
            <person name="Yang X."/>
            <person name="Li Y."/>
            <person name="Ning Z."/>
            <person name="He Z."/>
            <person name="Teodor R."/>
            <person name="Lu Y."/>
            <person name="Bowser T.A."/>
            <person name="Graham I.A."/>
            <person name="Ye K."/>
        </authorList>
    </citation>
    <scope>NUCLEOTIDE SEQUENCE [LARGE SCALE GENOMIC DNA]</scope>
    <source>
        <strain evidence="7">cv. HN1</strain>
        <tissue evidence="6">Leaves</tissue>
    </source>
</reference>
<dbReference type="GO" id="GO:0000375">
    <property type="term" value="P:RNA splicing, via transesterification reactions"/>
    <property type="evidence" value="ECO:0007669"/>
    <property type="project" value="InterPro"/>
</dbReference>
<evidence type="ECO:0000256" key="3">
    <source>
        <dbReference type="ARBA" id="ARBA00022946"/>
    </source>
</evidence>
<dbReference type="InterPro" id="IPR045278">
    <property type="entry name" value="CRS1/CFM2/CFM3"/>
</dbReference>
<evidence type="ECO:0000256" key="1">
    <source>
        <dbReference type="ARBA" id="ARBA00022664"/>
    </source>
</evidence>
<accession>A0A4Y7JRF2</accession>
<dbReference type="Gramene" id="RZC62329">
    <property type="protein sequence ID" value="RZC62329"/>
    <property type="gene ID" value="C5167_024096"/>
</dbReference>
<keyword evidence="3" id="KW-0809">Transit peptide</keyword>
<proteinExistence type="predicted"/>
<keyword evidence="4" id="KW-0508">mRNA splicing</keyword>
<evidence type="ECO:0000256" key="5">
    <source>
        <dbReference type="ARBA" id="ARBA00023274"/>
    </source>
</evidence>
<dbReference type="AlphaFoldDB" id="A0A4Y7JRF2"/>
<feature type="non-terminal residue" evidence="6">
    <location>
        <position position="350"/>
    </location>
</feature>
<evidence type="ECO:0000256" key="2">
    <source>
        <dbReference type="ARBA" id="ARBA00022737"/>
    </source>
</evidence>
<dbReference type="SUPFAM" id="SSF82199">
    <property type="entry name" value="SET domain"/>
    <property type="match status" value="1"/>
</dbReference>
<dbReference type="Proteomes" id="UP000316621">
    <property type="component" value="Chromosome 5"/>
</dbReference>
<dbReference type="STRING" id="3469.A0A4Y7JRF2"/>
<organism evidence="6 7">
    <name type="scientific">Papaver somniferum</name>
    <name type="common">Opium poppy</name>
    <dbReference type="NCBI Taxonomy" id="3469"/>
    <lineage>
        <taxon>Eukaryota</taxon>
        <taxon>Viridiplantae</taxon>
        <taxon>Streptophyta</taxon>
        <taxon>Embryophyta</taxon>
        <taxon>Tracheophyta</taxon>
        <taxon>Spermatophyta</taxon>
        <taxon>Magnoliopsida</taxon>
        <taxon>Ranunculales</taxon>
        <taxon>Papaveraceae</taxon>
        <taxon>Papaveroideae</taxon>
        <taxon>Papaver</taxon>
    </lineage>
</organism>
<sequence length="350" mass="39803">MVISDKLFFSSSSTDLVDFTSLHEIKTLLSTNVEVNQNPSFEIKSKPNFFPEIKNQIIQALILVDYHQKKLTVCWMDLVHVLLPIDVDLLPAVVPVYRRPFRLLPYGINPKLTDDEMTILRRLGLLLPCHFSLGRNKNLQGLAASIVKLWEKFEIAKIALRCIGYLVVGHRQNLVAFASEVLWEEPNVEPALNSILRILLRGFTAQEFAVTDIVFMFFCEWNEYSIESSMERSPYHPHLPTPRRVVISPMVKHEFGNHKRIKRKWSPQDEQALRDAVTKLVCNDISGGKESIPIPAANMVDDPPVAPTDVYWSKMPLIGCNCKGVCIYSRKCACTKLNGFEFPYVSKDGG</sequence>
<dbReference type="GO" id="GO:0006397">
    <property type="term" value="P:mRNA processing"/>
    <property type="evidence" value="ECO:0007669"/>
    <property type="project" value="UniProtKB-KW"/>
</dbReference>
<keyword evidence="7" id="KW-1185">Reference proteome</keyword>
<protein>
    <submittedName>
        <fullName evidence="6">Uncharacterized protein</fullName>
    </submittedName>
</protein>
<dbReference type="EMBL" id="CM010719">
    <property type="protein sequence ID" value="RZC62329.1"/>
    <property type="molecule type" value="Genomic_DNA"/>
</dbReference>
<dbReference type="InterPro" id="IPR035920">
    <property type="entry name" value="YhbY-like_sf"/>
</dbReference>
<keyword evidence="5" id="KW-0687">Ribonucleoprotein</keyword>
<name>A0A4Y7JRF2_PAPSO</name>
<dbReference type="Gene3D" id="2.170.270.10">
    <property type="entry name" value="SET domain"/>
    <property type="match status" value="1"/>
</dbReference>
<dbReference type="GO" id="GO:1990904">
    <property type="term" value="C:ribonucleoprotein complex"/>
    <property type="evidence" value="ECO:0007669"/>
    <property type="project" value="UniProtKB-KW"/>
</dbReference>
<dbReference type="InterPro" id="IPR046341">
    <property type="entry name" value="SET_dom_sf"/>
</dbReference>
<evidence type="ECO:0000313" key="7">
    <source>
        <dbReference type="Proteomes" id="UP000316621"/>
    </source>
</evidence>
<evidence type="ECO:0000313" key="6">
    <source>
        <dbReference type="EMBL" id="RZC62329.1"/>
    </source>
</evidence>
<dbReference type="SUPFAM" id="SSF75471">
    <property type="entry name" value="YhbY-like"/>
    <property type="match status" value="1"/>
</dbReference>
<dbReference type="PANTHER" id="PTHR31846:SF20">
    <property type="entry name" value="CRM-DOMAIN CONTAINING FACTOR CFM2, CHLOROPLASTIC"/>
    <property type="match status" value="1"/>
</dbReference>
<gene>
    <name evidence="6" type="ORF">C5167_024096</name>
</gene>
<evidence type="ECO:0000256" key="4">
    <source>
        <dbReference type="ARBA" id="ARBA00023187"/>
    </source>
</evidence>
<dbReference type="PANTHER" id="PTHR31846">
    <property type="entry name" value="CRS1 / YHBY (CRM) DOMAIN-CONTAINING PROTEIN"/>
    <property type="match status" value="1"/>
</dbReference>
<keyword evidence="1" id="KW-0507">mRNA processing</keyword>